<keyword evidence="2" id="KW-1185">Reference proteome</keyword>
<dbReference type="AlphaFoldDB" id="A0A1A9VP41"/>
<protein>
    <submittedName>
        <fullName evidence="1">Uncharacterized protein</fullName>
    </submittedName>
</protein>
<organism evidence="1 2">
    <name type="scientific">Glossina austeni</name>
    <name type="common">Savannah tsetse fly</name>
    <dbReference type="NCBI Taxonomy" id="7395"/>
    <lineage>
        <taxon>Eukaryota</taxon>
        <taxon>Metazoa</taxon>
        <taxon>Ecdysozoa</taxon>
        <taxon>Arthropoda</taxon>
        <taxon>Hexapoda</taxon>
        <taxon>Insecta</taxon>
        <taxon>Pterygota</taxon>
        <taxon>Neoptera</taxon>
        <taxon>Endopterygota</taxon>
        <taxon>Diptera</taxon>
        <taxon>Brachycera</taxon>
        <taxon>Muscomorpha</taxon>
        <taxon>Hippoboscoidea</taxon>
        <taxon>Glossinidae</taxon>
        <taxon>Glossina</taxon>
    </lineage>
</organism>
<name>A0A1A9VP41_GLOAU</name>
<accession>A0A1A9VP41</accession>
<evidence type="ECO:0000313" key="1">
    <source>
        <dbReference type="EnsemblMetazoa" id="GAUT043139-PA"/>
    </source>
</evidence>
<proteinExistence type="predicted"/>
<dbReference type="Proteomes" id="UP000078200">
    <property type="component" value="Unassembled WGS sequence"/>
</dbReference>
<dbReference type="VEuPathDB" id="VectorBase:GAUT043139"/>
<reference evidence="1" key="1">
    <citation type="submission" date="2020-05" db="UniProtKB">
        <authorList>
            <consortium name="EnsemblMetazoa"/>
        </authorList>
    </citation>
    <scope>IDENTIFICATION</scope>
    <source>
        <strain evidence="1">TTRI</strain>
    </source>
</reference>
<sequence>MVSSVIVRLILITVRVSEEDYIKYGVVKCLVRQIFSRKSARMDNIENVALKNVPNESLRFLRCIINSRITLWKSATVIPICKPGKSPNVVDKLYILTSLGLHKCVTAC</sequence>
<evidence type="ECO:0000313" key="2">
    <source>
        <dbReference type="Proteomes" id="UP000078200"/>
    </source>
</evidence>
<dbReference type="EnsemblMetazoa" id="GAUT043139-RA">
    <property type="protein sequence ID" value="GAUT043139-PA"/>
    <property type="gene ID" value="GAUT043139"/>
</dbReference>